<reference evidence="7" key="1">
    <citation type="journal article" date="2019" name="Int. J. Syst. Evol. Microbiol.">
        <title>The Global Catalogue of Microorganisms (GCM) 10K type strain sequencing project: providing services to taxonomists for standard genome sequencing and annotation.</title>
        <authorList>
            <consortium name="The Broad Institute Genomics Platform"/>
            <consortium name="The Broad Institute Genome Sequencing Center for Infectious Disease"/>
            <person name="Wu L."/>
            <person name="Ma J."/>
        </authorList>
    </citation>
    <scope>NUCLEOTIDE SEQUENCE [LARGE SCALE GENOMIC DNA]</scope>
    <source>
        <strain evidence="7">JCM 6486</strain>
    </source>
</reference>
<feature type="domain" description="ABC transporter" evidence="5">
    <location>
        <begin position="4"/>
        <end position="226"/>
    </location>
</feature>
<dbReference type="SMART" id="SM00382">
    <property type="entry name" value="AAA"/>
    <property type="match status" value="1"/>
</dbReference>
<keyword evidence="4 6" id="KW-0067">ATP-binding</keyword>
<keyword evidence="7" id="KW-1185">Reference proteome</keyword>
<dbReference type="PANTHER" id="PTHR42798">
    <property type="entry name" value="LIPOPROTEIN-RELEASING SYSTEM ATP-BINDING PROTEIN LOLD"/>
    <property type="match status" value="1"/>
</dbReference>
<dbReference type="PANTHER" id="PTHR42798:SF6">
    <property type="entry name" value="CELL DIVISION ATP-BINDING PROTEIN FTSE"/>
    <property type="match status" value="1"/>
</dbReference>
<evidence type="ECO:0000313" key="6">
    <source>
        <dbReference type="EMBL" id="GAA0864615.1"/>
    </source>
</evidence>
<evidence type="ECO:0000256" key="4">
    <source>
        <dbReference type="ARBA" id="ARBA00022840"/>
    </source>
</evidence>
<keyword evidence="2" id="KW-0813">Transport</keyword>
<organism evidence="6 7">
    <name type="scientific">Paraclostridium tenue</name>
    <dbReference type="NCBI Taxonomy" id="1737"/>
    <lineage>
        <taxon>Bacteria</taxon>
        <taxon>Bacillati</taxon>
        <taxon>Bacillota</taxon>
        <taxon>Clostridia</taxon>
        <taxon>Peptostreptococcales</taxon>
        <taxon>Peptostreptococcaceae</taxon>
        <taxon>Paraclostridium</taxon>
    </lineage>
</organism>
<dbReference type="Pfam" id="PF00005">
    <property type="entry name" value="ABC_tran"/>
    <property type="match status" value="1"/>
</dbReference>
<dbReference type="InterPro" id="IPR003593">
    <property type="entry name" value="AAA+_ATPase"/>
</dbReference>
<comment type="similarity">
    <text evidence="1">Belongs to the ABC transporter superfamily.</text>
</comment>
<evidence type="ECO:0000256" key="3">
    <source>
        <dbReference type="ARBA" id="ARBA00022741"/>
    </source>
</evidence>
<dbReference type="RefSeq" id="WP_195923783.1">
    <property type="nucleotide sequence ID" value="NZ_BAAACP010000010.1"/>
</dbReference>
<dbReference type="EMBL" id="BAAACP010000010">
    <property type="protein sequence ID" value="GAA0864615.1"/>
    <property type="molecule type" value="Genomic_DNA"/>
</dbReference>
<dbReference type="InterPro" id="IPR017871">
    <property type="entry name" value="ABC_transporter-like_CS"/>
</dbReference>
<gene>
    <name evidence="6" type="ORF">GCM10008917_18810</name>
</gene>
<dbReference type="CDD" id="cd03255">
    <property type="entry name" value="ABC_MJ0796_LolCDE_FtsE"/>
    <property type="match status" value="1"/>
</dbReference>
<evidence type="ECO:0000313" key="7">
    <source>
        <dbReference type="Proteomes" id="UP001400965"/>
    </source>
</evidence>
<dbReference type="Proteomes" id="UP001400965">
    <property type="component" value="Unassembled WGS sequence"/>
</dbReference>
<dbReference type="GO" id="GO:0005524">
    <property type="term" value="F:ATP binding"/>
    <property type="evidence" value="ECO:0007669"/>
    <property type="project" value="UniProtKB-KW"/>
</dbReference>
<accession>A0ABP3XIT7</accession>
<evidence type="ECO:0000256" key="1">
    <source>
        <dbReference type="ARBA" id="ARBA00005417"/>
    </source>
</evidence>
<sequence>MKVVEVKNLKKYYGKDENLVKALDGINLEINEGEFVCIVGTSGSGKSTLLNMIGGLDRPTNGEVKIANKDISKLSDDELTIFRRREIGFVFQQFNLIPILNVYENIVLPIELDGNKIDNKHVDLVIKSLGLENKIYNLPNNLSGGQQQRVAIARALASKPSIILADEPTGNLDSKTSQDVMGLLKIMSKKFSQTIVMITHNEEIAQMGDKIIRIEDGKIVSKVVEK</sequence>
<dbReference type="SUPFAM" id="SSF52540">
    <property type="entry name" value="P-loop containing nucleoside triphosphate hydrolases"/>
    <property type="match status" value="1"/>
</dbReference>
<dbReference type="InterPro" id="IPR017911">
    <property type="entry name" value="MacB-like_ATP-bd"/>
</dbReference>
<proteinExistence type="inferred from homology"/>
<name>A0ABP3XIT7_9FIRM</name>
<protein>
    <submittedName>
        <fullName evidence="6">ABC transporter ATP-binding protein</fullName>
    </submittedName>
</protein>
<dbReference type="PROSITE" id="PS00211">
    <property type="entry name" value="ABC_TRANSPORTER_1"/>
    <property type="match status" value="1"/>
</dbReference>
<dbReference type="Gene3D" id="3.40.50.300">
    <property type="entry name" value="P-loop containing nucleotide triphosphate hydrolases"/>
    <property type="match status" value="1"/>
</dbReference>
<dbReference type="InterPro" id="IPR003439">
    <property type="entry name" value="ABC_transporter-like_ATP-bd"/>
</dbReference>
<dbReference type="InterPro" id="IPR027417">
    <property type="entry name" value="P-loop_NTPase"/>
</dbReference>
<evidence type="ECO:0000256" key="2">
    <source>
        <dbReference type="ARBA" id="ARBA00022448"/>
    </source>
</evidence>
<keyword evidence="3" id="KW-0547">Nucleotide-binding</keyword>
<comment type="caution">
    <text evidence="6">The sequence shown here is derived from an EMBL/GenBank/DDBJ whole genome shotgun (WGS) entry which is preliminary data.</text>
</comment>
<evidence type="ECO:0000259" key="5">
    <source>
        <dbReference type="PROSITE" id="PS50893"/>
    </source>
</evidence>
<dbReference type="PROSITE" id="PS50893">
    <property type="entry name" value="ABC_TRANSPORTER_2"/>
    <property type="match status" value="1"/>
</dbReference>